<dbReference type="Proteomes" id="UP000257240">
    <property type="component" value="Unassembled WGS sequence"/>
</dbReference>
<organism evidence="4 5">
    <name type="scientific">Thermodesulfobacterium commune</name>
    <dbReference type="NCBI Taxonomy" id="1741"/>
    <lineage>
        <taxon>Bacteria</taxon>
        <taxon>Pseudomonadati</taxon>
        <taxon>Thermodesulfobacteriota</taxon>
        <taxon>Thermodesulfobacteria</taxon>
        <taxon>Thermodesulfobacteriales</taxon>
        <taxon>Thermodesulfobacteriaceae</taxon>
        <taxon>Thermodesulfobacterium</taxon>
    </lineage>
</organism>
<proteinExistence type="predicted"/>
<protein>
    <recommendedName>
        <fullName evidence="3">CBS domain-containing protein</fullName>
    </recommendedName>
</protein>
<evidence type="ECO:0000313" key="5">
    <source>
        <dbReference type="Proteomes" id="UP000257240"/>
    </source>
</evidence>
<dbReference type="InterPro" id="IPR018821">
    <property type="entry name" value="DUF294_put_nucleoTrafse_sb-bd"/>
</dbReference>
<feature type="domain" description="CBS" evidence="3">
    <location>
        <begin position="79"/>
        <end position="135"/>
    </location>
</feature>
<sequence>MLQNSFFDQPLKNLPLKTPLIVGEEDSLDKVIKLMVEKEYSFVVVQGKEGLGIITERDILQKVVYQRKDPFGIKAKEIATFPLVSLSTDHRLFEAILLMAEKRLRKVAVFDKGILQGVLEDTDIISFQSKNLVSLLYQVELAHELEELAKLYSLVKEALLNQISEGFNPEYLGKYLAEINDRFIKKTWEITLKEIELSFPAKFGFFVLGSEGRKEQSFKTDQDNALIYEDLPDRKKEVDLFFESFSSTFIENLLKVGFPPCPGGVMISNPLWRGDLQTWKKRLSNWMDCSQKEALLNLCIFLDFRMVYGDEEIEKEIRGWIKEKISKNKGLIVCLAAEAIRFEPPLNFLGRFITEKEGPNKGKLDLKKTAIFPIVQGIRALALEYNLWHTNTFDRIDALKEEGILSLDFASELKEGYRFILSLQFLHQAKKLQIDPPLTTI</sequence>
<accession>A0A3B8N5Z1</accession>
<dbReference type="InterPro" id="IPR046342">
    <property type="entry name" value="CBS_dom_sf"/>
</dbReference>
<dbReference type="EMBL" id="DLVE01000033">
    <property type="protein sequence ID" value="HAA83678.1"/>
    <property type="molecule type" value="Genomic_DNA"/>
</dbReference>
<name>A0A3B8N5Z1_9BACT</name>
<dbReference type="InterPro" id="IPR000644">
    <property type="entry name" value="CBS_dom"/>
</dbReference>
<gene>
    <name evidence="4" type="ORF">DCE01_02655</name>
</gene>
<evidence type="ECO:0000256" key="2">
    <source>
        <dbReference type="PROSITE-ProRule" id="PRU00703"/>
    </source>
</evidence>
<keyword evidence="1 2" id="KW-0129">CBS domain</keyword>
<dbReference type="PANTHER" id="PTHR43080">
    <property type="entry name" value="CBS DOMAIN-CONTAINING PROTEIN CBSX3, MITOCHONDRIAL"/>
    <property type="match status" value="1"/>
</dbReference>
<dbReference type="InterPro" id="IPR005105">
    <property type="entry name" value="GlnD_Uridyltrans_N"/>
</dbReference>
<dbReference type="InterPro" id="IPR051257">
    <property type="entry name" value="Diverse_CBS-Domain"/>
</dbReference>
<dbReference type="CDD" id="cd05401">
    <property type="entry name" value="NT_GlnE_GlnD_like"/>
    <property type="match status" value="1"/>
</dbReference>
<reference evidence="4 5" key="1">
    <citation type="journal article" date="2018" name="Nat. Biotechnol.">
        <title>A standardized bacterial taxonomy based on genome phylogeny substantially revises the tree of life.</title>
        <authorList>
            <person name="Parks D.H."/>
            <person name="Chuvochina M."/>
            <person name="Waite D.W."/>
            <person name="Rinke C."/>
            <person name="Skarshewski A."/>
            <person name="Chaumeil P.A."/>
            <person name="Hugenholtz P."/>
        </authorList>
    </citation>
    <scope>NUCLEOTIDE SEQUENCE [LARGE SCALE GENOMIC DNA]</scope>
    <source>
        <strain evidence="4">UBA12529</strain>
    </source>
</reference>
<evidence type="ECO:0000259" key="3">
    <source>
        <dbReference type="PROSITE" id="PS51371"/>
    </source>
</evidence>
<dbReference type="AlphaFoldDB" id="A0A3B8N5Z1"/>
<dbReference type="PANTHER" id="PTHR43080:SF2">
    <property type="entry name" value="CBS DOMAIN-CONTAINING PROTEIN"/>
    <property type="match status" value="1"/>
</dbReference>
<comment type="caution">
    <text evidence="4">The sequence shown here is derived from an EMBL/GenBank/DDBJ whole genome shotgun (WGS) entry which is preliminary data.</text>
</comment>
<dbReference type="GO" id="GO:0008773">
    <property type="term" value="F:[protein-PII] uridylyltransferase activity"/>
    <property type="evidence" value="ECO:0007669"/>
    <property type="project" value="InterPro"/>
</dbReference>
<evidence type="ECO:0000256" key="1">
    <source>
        <dbReference type="ARBA" id="ARBA00023122"/>
    </source>
</evidence>
<dbReference type="Pfam" id="PF10335">
    <property type="entry name" value="DUF294_C"/>
    <property type="match status" value="1"/>
</dbReference>
<dbReference type="SMART" id="SM00116">
    <property type="entry name" value="CBS"/>
    <property type="match status" value="2"/>
</dbReference>
<dbReference type="Pfam" id="PF00571">
    <property type="entry name" value="CBS"/>
    <property type="match status" value="2"/>
</dbReference>
<dbReference type="SUPFAM" id="SSF54631">
    <property type="entry name" value="CBS-domain pair"/>
    <property type="match status" value="1"/>
</dbReference>
<feature type="domain" description="CBS" evidence="3">
    <location>
        <begin position="15"/>
        <end position="70"/>
    </location>
</feature>
<evidence type="ECO:0000313" key="4">
    <source>
        <dbReference type="EMBL" id="HAA83678.1"/>
    </source>
</evidence>
<dbReference type="PROSITE" id="PS51371">
    <property type="entry name" value="CBS"/>
    <property type="match status" value="2"/>
</dbReference>
<dbReference type="Pfam" id="PF03445">
    <property type="entry name" value="DUF294"/>
    <property type="match status" value="1"/>
</dbReference>
<dbReference type="Gene3D" id="3.10.580.10">
    <property type="entry name" value="CBS-domain"/>
    <property type="match status" value="1"/>
</dbReference>